<dbReference type="Proteomes" id="UP000295444">
    <property type="component" value="Unassembled WGS sequence"/>
</dbReference>
<sequence>MAERGEPGQQVRRSPDFGTLIFGVLTLLASAYVLTDGASWLPSVDPRWVLAAVAGVIGVLLLISSASRRSR</sequence>
<name>A0A4R6SND8_LABRH</name>
<proteinExistence type="predicted"/>
<evidence type="ECO:0000256" key="1">
    <source>
        <dbReference type="SAM" id="Phobius"/>
    </source>
</evidence>
<dbReference type="AlphaFoldDB" id="A0A4R6SND8"/>
<comment type="caution">
    <text evidence="2">The sequence shown here is derived from an EMBL/GenBank/DDBJ whole genome shotgun (WGS) entry which is preliminary data.</text>
</comment>
<keyword evidence="1" id="KW-1133">Transmembrane helix</keyword>
<keyword evidence="3" id="KW-1185">Reference proteome</keyword>
<feature type="transmembrane region" description="Helical" evidence="1">
    <location>
        <begin position="47"/>
        <end position="66"/>
    </location>
</feature>
<feature type="transmembrane region" description="Helical" evidence="1">
    <location>
        <begin position="17"/>
        <end position="35"/>
    </location>
</feature>
<keyword evidence="1" id="KW-0472">Membrane</keyword>
<organism evidence="2 3">
    <name type="scientific">Labedaea rhizosphaerae</name>
    <dbReference type="NCBI Taxonomy" id="598644"/>
    <lineage>
        <taxon>Bacteria</taxon>
        <taxon>Bacillati</taxon>
        <taxon>Actinomycetota</taxon>
        <taxon>Actinomycetes</taxon>
        <taxon>Pseudonocardiales</taxon>
        <taxon>Pseudonocardiaceae</taxon>
        <taxon>Labedaea</taxon>
    </lineage>
</organism>
<keyword evidence="1" id="KW-0812">Transmembrane</keyword>
<evidence type="ECO:0000313" key="3">
    <source>
        <dbReference type="Proteomes" id="UP000295444"/>
    </source>
</evidence>
<evidence type="ECO:0000313" key="2">
    <source>
        <dbReference type="EMBL" id="TDQ05848.1"/>
    </source>
</evidence>
<dbReference type="EMBL" id="SNXZ01000001">
    <property type="protein sequence ID" value="TDQ05848.1"/>
    <property type="molecule type" value="Genomic_DNA"/>
</dbReference>
<reference evidence="2 3" key="1">
    <citation type="submission" date="2019-03" db="EMBL/GenBank/DDBJ databases">
        <title>Genomic Encyclopedia of Type Strains, Phase IV (KMG-IV): sequencing the most valuable type-strain genomes for metagenomic binning, comparative biology and taxonomic classification.</title>
        <authorList>
            <person name="Goeker M."/>
        </authorList>
    </citation>
    <scope>NUCLEOTIDE SEQUENCE [LARGE SCALE GENOMIC DNA]</scope>
    <source>
        <strain evidence="2 3">DSM 45361</strain>
    </source>
</reference>
<gene>
    <name evidence="2" type="ORF">EV186_1011826</name>
</gene>
<protein>
    <submittedName>
        <fullName evidence="2">Uncharacterized protein</fullName>
    </submittedName>
</protein>
<accession>A0A4R6SND8</accession>